<dbReference type="InterPro" id="IPR001810">
    <property type="entry name" value="F-box_dom"/>
</dbReference>
<name>A0A2U3ECR0_PURLI</name>
<evidence type="ECO:0000313" key="3">
    <source>
        <dbReference type="Proteomes" id="UP000245956"/>
    </source>
</evidence>
<evidence type="ECO:0000259" key="1">
    <source>
        <dbReference type="Pfam" id="PF12937"/>
    </source>
</evidence>
<feature type="domain" description="F-box" evidence="1">
    <location>
        <begin position="52"/>
        <end position="93"/>
    </location>
</feature>
<dbReference type="Gene3D" id="1.20.1280.50">
    <property type="match status" value="1"/>
</dbReference>
<evidence type="ECO:0000313" key="2">
    <source>
        <dbReference type="EMBL" id="PWI72272.1"/>
    </source>
</evidence>
<dbReference type="EMBL" id="LCWV01000006">
    <property type="protein sequence ID" value="PWI72272.1"/>
    <property type="molecule type" value="Genomic_DNA"/>
</dbReference>
<dbReference type="Proteomes" id="UP000245956">
    <property type="component" value="Unassembled WGS sequence"/>
</dbReference>
<organism evidence="2 3">
    <name type="scientific">Purpureocillium lilacinum</name>
    <name type="common">Paecilomyces lilacinus</name>
    <dbReference type="NCBI Taxonomy" id="33203"/>
    <lineage>
        <taxon>Eukaryota</taxon>
        <taxon>Fungi</taxon>
        <taxon>Dikarya</taxon>
        <taxon>Ascomycota</taxon>
        <taxon>Pezizomycotina</taxon>
        <taxon>Sordariomycetes</taxon>
        <taxon>Hypocreomycetidae</taxon>
        <taxon>Hypocreales</taxon>
        <taxon>Ophiocordycipitaceae</taxon>
        <taxon>Purpureocillium</taxon>
    </lineage>
</organism>
<dbReference type="InterPro" id="IPR036047">
    <property type="entry name" value="F-box-like_dom_sf"/>
</dbReference>
<dbReference type="CDD" id="cd09917">
    <property type="entry name" value="F-box_SF"/>
    <property type="match status" value="1"/>
</dbReference>
<comment type="caution">
    <text evidence="2">The sequence shown here is derived from an EMBL/GenBank/DDBJ whole genome shotgun (WGS) entry which is preliminary data.</text>
</comment>
<reference evidence="2 3" key="1">
    <citation type="journal article" date="2016" name="Front. Microbiol.">
        <title>Genome and transcriptome sequences reveal the specific parasitism of the nematophagous Purpureocillium lilacinum 36-1.</title>
        <authorList>
            <person name="Xie J."/>
            <person name="Li S."/>
            <person name="Mo C."/>
            <person name="Xiao X."/>
            <person name="Peng D."/>
            <person name="Wang G."/>
            <person name="Xiao Y."/>
        </authorList>
    </citation>
    <scope>NUCLEOTIDE SEQUENCE [LARGE SCALE GENOMIC DNA]</scope>
    <source>
        <strain evidence="2 3">36-1</strain>
    </source>
</reference>
<dbReference type="SUPFAM" id="SSF81383">
    <property type="entry name" value="F-box domain"/>
    <property type="match status" value="1"/>
</dbReference>
<proteinExistence type="predicted"/>
<protein>
    <recommendedName>
        <fullName evidence="1">F-box domain-containing protein</fullName>
    </recommendedName>
</protein>
<gene>
    <name evidence="2" type="ORF">PCL_10895</name>
</gene>
<dbReference type="Pfam" id="PF12937">
    <property type="entry name" value="F-box-like"/>
    <property type="match status" value="1"/>
</dbReference>
<accession>A0A2U3ECR0</accession>
<sequence>MGLSKSVLRRRARRAWPTNPNISSLDSVAADRTLSESANVGTRARDRVLDTTELLEQILLYLDMQTLLVSIMRVCRLWNKVITESPALRKALFLLPEGDCDASVGDAIINPLLARHFPPFFTPVYDIGCPFPIQSLEPEEGCYDYLFEDMSYNGMSNFKSLPVYKRSIANDDFVEEYGDTPNAKARENNPYLRECASWRKMLTSQPPAKRLGFCMLSTGGYNTITRTEMLYIKCSEDGGVNVCRSTNLTASKNPPLRMANLYAFVWLRMKIGSKNCGFRILCNVRSHTRDYVTQYASLPFYPRFDWIEDKIGALYDEGADIVLQQVIRPMGCCLMGSDPGADAVWRRCHPENIQSDLHSDTISYRSTSEIPVKGTGFPGTMETVDMGHWQDRGWLDGIFYLLSGNHTRFEQAGISHEPGRFQDLGIAVTGSARTHRLSGCFDDSSSSPTSLERFVDDTMRGFDGTFLVVLVTETGQFMSATPSSFQTPQASFFQRVHRQATANWIYIRGGSAWVSSYASEATVQQHELAAKGRDLYQALEEAVAQRGETWVPPPEIAPFYNTSIDNPEMPTAYDSVV</sequence>
<dbReference type="AlphaFoldDB" id="A0A2U3ECR0"/>